<dbReference type="EMBL" id="FOIO01000150">
    <property type="protein sequence ID" value="SEU23380.1"/>
    <property type="molecule type" value="Genomic_DNA"/>
</dbReference>
<evidence type="ECO:0000313" key="2">
    <source>
        <dbReference type="Proteomes" id="UP000182121"/>
    </source>
</evidence>
<sequence>MSSFNATKYKNEFTKEKYDRLNIQVPKGQKAVIEEYWKAKGYKSLNAYVNDLIQRDMNNAPGIQVNNNKGIVAGNIHGDINMK</sequence>
<gene>
    <name evidence="1" type="ORF">SAMN05216521_11504</name>
</gene>
<dbReference type="Proteomes" id="UP000182121">
    <property type="component" value="Unassembled WGS sequence"/>
</dbReference>
<evidence type="ECO:0000313" key="1">
    <source>
        <dbReference type="EMBL" id="SEU23380.1"/>
    </source>
</evidence>
<accession>A0A1I0KHF4</accession>
<name>A0A1I0KHF4_9FIRM</name>
<dbReference type="RefSeq" id="WP_074664619.1">
    <property type="nucleotide sequence ID" value="NZ_FOIO01000150.1"/>
</dbReference>
<dbReference type="AlphaFoldDB" id="A0A1I0KHF4"/>
<organism evidence="1 2">
    <name type="scientific">Enterocloster clostridioformis</name>
    <dbReference type="NCBI Taxonomy" id="1531"/>
    <lineage>
        <taxon>Bacteria</taxon>
        <taxon>Bacillati</taxon>
        <taxon>Bacillota</taxon>
        <taxon>Clostridia</taxon>
        <taxon>Lachnospirales</taxon>
        <taxon>Lachnospiraceae</taxon>
        <taxon>Enterocloster</taxon>
    </lineage>
</organism>
<reference evidence="1 2" key="1">
    <citation type="submission" date="2016-10" db="EMBL/GenBank/DDBJ databases">
        <authorList>
            <person name="Varghese N."/>
            <person name="Submissions S."/>
        </authorList>
    </citation>
    <scope>NUCLEOTIDE SEQUENCE [LARGE SCALE GENOMIC DNA]</scope>
    <source>
        <strain evidence="1 2">NLAE-zl-C196</strain>
    </source>
</reference>
<proteinExistence type="predicted"/>
<protein>
    <submittedName>
        <fullName evidence="1">Uncharacterized protein</fullName>
    </submittedName>
</protein>
<comment type="caution">
    <text evidence="1">The sequence shown here is derived from an EMBL/GenBank/DDBJ whole genome shotgun (WGS) entry which is preliminary data.</text>
</comment>